<feature type="chain" id="PRO_5022846935" description="Pherophorin domain-containing protein" evidence="1">
    <location>
        <begin position="27"/>
        <end position="335"/>
    </location>
</feature>
<accession>A0A5A8CKH1</accession>
<evidence type="ECO:0008006" key="4">
    <source>
        <dbReference type="Google" id="ProtNLM"/>
    </source>
</evidence>
<dbReference type="Proteomes" id="UP000323011">
    <property type="component" value="Unassembled WGS sequence"/>
</dbReference>
<evidence type="ECO:0000313" key="3">
    <source>
        <dbReference type="Proteomes" id="UP000323011"/>
    </source>
</evidence>
<keyword evidence="1" id="KW-0732">Signal</keyword>
<dbReference type="AlphaFoldDB" id="A0A5A8CKH1"/>
<keyword evidence="3" id="KW-1185">Reference proteome</keyword>
<evidence type="ECO:0000313" key="2">
    <source>
        <dbReference type="EMBL" id="KAA0152550.1"/>
    </source>
</evidence>
<evidence type="ECO:0000256" key="1">
    <source>
        <dbReference type="SAM" id="SignalP"/>
    </source>
</evidence>
<reference evidence="2 3" key="1">
    <citation type="submission" date="2019-07" db="EMBL/GenBank/DDBJ databases">
        <title>Genomes of Cafeteria roenbergensis.</title>
        <authorList>
            <person name="Fischer M.G."/>
            <person name="Hackl T."/>
            <person name="Roman M."/>
        </authorList>
    </citation>
    <scope>NUCLEOTIDE SEQUENCE [LARGE SCALE GENOMIC DNA]</scope>
    <source>
        <strain evidence="2 3">BVI</strain>
    </source>
</reference>
<dbReference type="EMBL" id="VLTN01000020">
    <property type="protein sequence ID" value="KAA0152550.1"/>
    <property type="molecule type" value="Genomic_DNA"/>
</dbReference>
<dbReference type="OMA" id="FANATAW"/>
<organism evidence="2 3">
    <name type="scientific">Cafeteria roenbergensis</name>
    <name type="common">Marine flagellate</name>
    <dbReference type="NCBI Taxonomy" id="33653"/>
    <lineage>
        <taxon>Eukaryota</taxon>
        <taxon>Sar</taxon>
        <taxon>Stramenopiles</taxon>
        <taxon>Bigyra</taxon>
        <taxon>Opalozoa</taxon>
        <taxon>Bicosoecida</taxon>
        <taxon>Cafeteriaceae</taxon>
        <taxon>Cafeteria</taxon>
    </lineage>
</organism>
<name>A0A5A8CKH1_CAFRO</name>
<gene>
    <name evidence="2" type="ORF">FNF29_03777</name>
</gene>
<sequence length="335" mass="34440">MAARRGRAGRLARATLAAAVVATARAWTSLFATPGISDAGMYIAPEAFNHSLIGPVGLGPGPSSHWYAAQWNNPAPLQDARVSAAATVSCPAQGMGQRPLDWSLQSATAAVCRYGGATPAWRVAQNGDKVPCGTEDDLFLAPVGGNYPGAQQGMRRSPPLASMSQLRVTMTASLDTAAASVRCGAAPQCGPGGKVDYGYAVLGIVCSALDAPGGGQTLFYQVLLADTRQHSPCAGGQACSKRPLAWYFKQNPYGASDTIANFGAPCLEPRAAAPSVLEFDALPQLRAAVEAGPPGGNGFFANATAWSVTGVYLGVGLQGSTSMTLDVADFDVSFR</sequence>
<proteinExistence type="predicted"/>
<protein>
    <recommendedName>
        <fullName evidence="4">Pherophorin domain-containing protein</fullName>
    </recommendedName>
</protein>
<feature type="signal peptide" evidence="1">
    <location>
        <begin position="1"/>
        <end position="26"/>
    </location>
</feature>
<comment type="caution">
    <text evidence="2">The sequence shown here is derived from an EMBL/GenBank/DDBJ whole genome shotgun (WGS) entry which is preliminary data.</text>
</comment>